<feature type="chain" id="PRO_5041433347" evidence="1">
    <location>
        <begin position="30"/>
        <end position="102"/>
    </location>
</feature>
<keyword evidence="1" id="KW-0732">Signal</keyword>
<reference evidence="2" key="1">
    <citation type="submission" date="2023-06" db="EMBL/GenBank/DDBJ databases">
        <authorList>
            <consortium name="Lawrence Berkeley National Laboratory"/>
            <person name="Ahrendt S."/>
            <person name="Sahu N."/>
            <person name="Indic B."/>
            <person name="Wong-Bajracharya J."/>
            <person name="Merenyi Z."/>
            <person name="Ke H.-M."/>
            <person name="Monk M."/>
            <person name="Kocsube S."/>
            <person name="Drula E."/>
            <person name="Lipzen A."/>
            <person name="Balint B."/>
            <person name="Henrissat B."/>
            <person name="Andreopoulos B."/>
            <person name="Martin F.M."/>
            <person name="Harder C.B."/>
            <person name="Rigling D."/>
            <person name="Ford K.L."/>
            <person name="Foster G.D."/>
            <person name="Pangilinan J."/>
            <person name="Papanicolaou A."/>
            <person name="Barry K."/>
            <person name="LaButti K."/>
            <person name="Viragh M."/>
            <person name="Koriabine M."/>
            <person name="Yan M."/>
            <person name="Riley R."/>
            <person name="Champramary S."/>
            <person name="Plett K.L."/>
            <person name="Tsai I.J."/>
            <person name="Slot J."/>
            <person name="Sipos G."/>
            <person name="Plett J."/>
            <person name="Nagy L.G."/>
            <person name="Grigoriev I.V."/>
        </authorList>
    </citation>
    <scope>NUCLEOTIDE SEQUENCE</scope>
    <source>
        <strain evidence="2">HWK02</strain>
    </source>
</reference>
<gene>
    <name evidence="2" type="ORF">EDD18DRAFT_1105470</name>
</gene>
<dbReference type="Proteomes" id="UP001175228">
    <property type="component" value="Unassembled WGS sequence"/>
</dbReference>
<name>A0AA39UWW9_9AGAR</name>
<comment type="caution">
    <text evidence="2">The sequence shown here is derived from an EMBL/GenBank/DDBJ whole genome shotgun (WGS) entry which is preliminary data.</text>
</comment>
<proteinExistence type="predicted"/>
<protein>
    <submittedName>
        <fullName evidence="2">Uncharacterized protein</fullName>
    </submittedName>
</protein>
<feature type="signal peptide" evidence="1">
    <location>
        <begin position="1"/>
        <end position="29"/>
    </location>
</feature>
<dbReference type="Gene3D" id="2.40.40.10">
    <property type="entry name" value="RlpA-like domain"/>
    <property type="match status" value="1"/>
</dbReference>
<dbReference type="AlphaFoldDB" id="A0AA39UWW9"/>
<organism evidence="2 3">
    <name type="scientific">Armillaria luteobubalina</name>
    <dbReference type="NCBI Taxonomy" id="153913"/>
    <lineage>
        <taxon>Eukaryota</taxon>
        <taxon>Fungi</taxon>
        <taxon>Dikarya</taxon>
        <taxon>Basidiomycota</taxon>
        <taxon>Agaricomycotina</taxon>
        <taxon>Agaricomycetes</taxon>
        <taxon>Agaricomycetidae</taxon>
        <taxon>Agaricales</taxon>
        <taxon>Marasmiineae</taxon>
        <taxon>Physalacriaceae</taxon>
        <taxon>Armillaria</taxon>
    </lineage>
</organism>
<evidence type="ECO:0000313" key="3">
    <source>
        <dbReference type="Proteomes" id="UP001175228"/>
    </source>
</evidence>
<evidence type="ECO:0000313" key="2">
    <source>
        <dbReference type="EMBL" id="KAK0496320.1"/>
    </source>
</evidence>
<evidence type="ECO:0000256" key="1">
    <source>
        <dbReference type="SAM" id="SignalP"/>
    </source>
</evidence>
<dbReference type="SUPFAM" id="SSF50685">
    <property type="entry name" value="Barwin-like endoglucanases"/>
    <property type="match status" value="1"/>
</dbReference>
<dbReference type="CDD" id="cd22191">
    <property type="entry name" value="DPBB_RlpA_EXP_N-like"/>
    <property type="match status" value="1"/>
</dbReference>
<dbReference type="EMBL" id="JAUEPU010000015">
    <property type="protein sequence ID" value="KAK0496320.1"/>
    <property type="molecule type" value="Genomic_DNA"/>
</dbReference>
<keyword evidence="3" id="KW-1185">Reference proteome</keyword>
<accession>A0AA39UWW9</accession>
<dbReference type="InterPro" id="IPR036908">
    <property type="entry name" value="RlpA-like_sf"/>
</dbReference>
<sequence length="102" mass="10718">MISLKQLALSKALLMSTVAVNTFTGPATATTLLMKAENLHPTPYRSNAVACGVITDSNGVWLSTSLYGSGSHCGESIQAQYTSLDNGRTVMVKVVDKCLPIG</sequence>